<accession>A0A133UYD9</accession>
<evidence type="ECO:0000313" key="2">
    <source>
        <dbReference type="EMBL" id="KXA99213.1"/>
    </source>
</evidence>
<feature type="transmembrane region" description="Helical" evidence="1">
    <location>
        <begin position="153"/>
        <end position="174"/>
    </location>
</feature>
<evidence type="ECO:0000256" key="1">
    <source>
        <dbReference type="SAM" id="Phobius"/>
    </source>
</evidence>
<keyword evidence="3" id="KW-1185">Reference proteome</keyword>
<dbReference type="EMBL" id="LHXV01000103">
    <property type="protein sequence ID" value="KXA99213.1"/>
    <property type="molecule type" value="Genomic_DNA"/>
</dbReference>
<feature type="transmembrane region" description="Helical" evidence="1">
    <location>
        <begin position="113"/>
        <end position="133"/>
    </location>
</feature>
<sequence length="178" mass="19721">MSSDDVEKSLVVIGLIFGSIILASLFSPWMKLSSSPYRAENKNLTTQDTTTITGYDLMVGKYKVKRRNFSTEEVLQVKELKGPSKFYTLLVLVGGLLILSGGIIGLYPRRRLALILMTVGSILAFTGAFWCIIDTHWIRLRSISFGSYAFFGYWRYGLIVILGGSLSCSIGTIISTKV</sequence>
<comment type="caution">
    <text evidence="2">The sequence shown here is derived from an EMBL/GenBank/DDBJ whole genome shotgun (WGS) entry which is preliminary data.</text>
</comment>
<keyword evidence="1" id="KW-0472">Membrane</keyword>
<evidence type="ECO:0000313" key="3">
    <source>
        <dbReference type="Proteomes" id="UP000070344"/>
    </source>
</evidence>
<dbReference type="Proteomes" id="UP000070344">
    <property type="component" value="Unassembled WGS sequence"/>
</dbReference>
<keyword evidence="1" id="KW-0812">Transmembrane</keyword>
<feature type="transmembrane region" description="Helical" evidence="1">
    <location>
        <begin position="86"/>
        <end position="107"/>
    </location>
</feature>
<organism evidence="2 3">
    <name type="scientific">candidate division MSBL1 archaeon SCGC-AAA259O05</name>
    <dbReference type="NCBI Taxonomy" id="1698271"/>
    <lineage>
        <taxon>Archaea</taxon>
        <taxon>Methanobacteriati</taxon>
        <taxon>Methanobacteriota</taxon>
        <taxon>candidate division MSBL1</taxon>
    </lineage>
</organism>
<protein>
    <submittedName>
        <fullName evidence="2">Uncharacterized protein</fullName>
    </submittedName>
</protein>
<keyword evidence="1" id="KW-1133">Transmembrane helix</keyword>
<feature type="transmembrane region" description="Helical" evidence="1">
    <location>
        <begin position="12"/>
        <end position="30"/>
    </location>
</feature>
<name>A0A133UYD9_9EURY</name>
<proteinExistence type="predicted"/>
<dbReference type="AlphaFoldDB" id="A0A133UYD9"/>
<reference evidence="2 3" key="1">
    <citation type="journal article" date="2016" name="Sci. Rep.">
        <title>Metabolic traits of an uncultured archaeal lineage -MSBL1- from brine pools of the Red Sea.</title>
        <authorList>
            <person name="Mwirichia R."/>
            <person name="Alam I."/>
            <person name="Rashid M."/>
            <person name="Vinu M."/>
            <person name="Ba-Alawi W."/>
            <person name="Anthony Kamau A."/>
            <person name="Kamanda Ngugi D."/>
            <person name="Goker M."/>
            <person name="Klenk H.P."/>
            <person name="Bajic V."/>
            <person name="Stingl U."/>
        </authorList>
    </citation>
    <scope>NUCLEOTIDE SEQUENCE [LARGE SCALE GENOMIC DNA]</scope>
    <source>
        <strain evidence="2">SCGC-AAA259O05</strain>
    </source>
</reference>
<gene>
    <name evidence="2" type="ORF">AKJ41_05790</name>
</gene>